<dbReference type="EMBL" id="JAUHQA010000001">
    <property type="protein sequence ID" value="MDN4480210.1"/>
    <property type="molecule type" value="Genomic_DNA"/>
</dbReference>
<feature type="compositionally biased region" description="Basic and acidic residues" evidence="1">
    <location>
        <begin position="149"/>
        <end position="158"/>
    </location>
</feature>
<accession>A0ABT8GFK2</accession>
<feature type="region of interest" description="Disordered" evidence="1">
    <location>
        <begin position="72"/>
        <end position="158"/>
    </location>
</feature>
<comment type="caution">
    <text evidence="2">The sequence shown here is derived from an EMBL/GenBank/DDBJ whole genome shotgun (WGS) entry which is preliminary data.</text>
</comment>
<proteinExistence type="predicted"/>
<evidence type="ECO:0000313" key="2">
    <source>
        <dbReference type="EMBL" id="MDN4480210.1"/>
    </source>
</evidence>
<dbReference type="Proteomes" id="UP001172708">
    <property type="component" value="Unassembled WGS sequence"/>
</dbReference>
<name>A0ABT8GFK2_9MICO</name>
<evidence type="ECO:0008006" key="4">
    <source>
        <dbReference type="Google" id="ProtNLM"/>
    </source>
</evidence>
<dbReference type="InterPro" id="IPR013324">
    <property type="entry name" value="RNA_pol_sigma_r3/r4-like"/>
</dbReference>
<gene>
    <name evidence="2" type="ORF">QQX02_04645</name>
</gene>
<organism evidence="2 3">
    <name type="scientific">Demequina muriae</name>
    <dbReference type="NCBI Taxonomy" id="3051664"/>
    <lineage>
        <taxon>Bacteria</taxon>
        <taxon>Bacillati</taxon>
        <taxon>Actinomycetota</taxon>
        <taxon>Actinomycetes</taxon>
        <taxon>Micrococcales</taxon>
        <taxon>Demequinaceae</taxon>
        <taxon>Demequina</taxon>
    </lineage>
</organism>
<reference evidence="2" key="1">
    <citation type="submission" date="2023-06" db="EMBL/GenBank/DDBJ databases">
        <title>Egi l300058.</title>
        <authorList>
            <person name="Gao L."/>
            <person name="Fang B.-Z."/>
            <person name="Li W.-J."/>
        </authorList>
    </citation>
    <scope>NUCLEOTIDE SEQUENCE</scope>
    <source>
        <strain evidence="2">EGI L300058</strain>
    </source>
</reference>
<dbReference type="InterPro" id="IPR036388">
    <property type="entry name" value="WH-like_DNA-bd_sf"/>
</dbReference>
<sequence length="245" mass="25906">MTRWTRLYDELAGPRFPALLAYASLLTGDRGTADALVGSALRRTFARPRRMDDVAQAELHVRRAIVAQFLAREREFAPPPPSTERASVDHGGGPPTEAPSAAGLGTHESANPYAPPGHGEGAVSPPPHPADHGEAEPARASAGLPEPSDVARGERNERDDDRLQETLLALPPQARVVALLRHHDGLTPGQIAEQLALTPLAVRDALREVTGVVKEGLGIALAHDDLGDDGDVAAEITVADHAVRP</sequence>
<dbReference type="Gene3D" id="1.10.10.10">
    <property type="entry name" value="Winged helix-like DNA-binding domain superfamily/Winged helix DNA-binding domain"/>
    <property type="match status" value="1"/>
</dbReference>
<protein>
    <recommendedName>
        <fullName evidence="4">Sigma-70, region 4</fullName>
    </recommendedName>
</protein>
<evidence type="ECO:0000256" key="1">
    <source>
        <dbReference type="SAM" id="MobiDB-lite"/>
    </source>
</evidence>
<dbReference type="SUPFAM" id="SSF88659">
    <property type="entry name" value="Sigma3 and sigma4 domains of RNA polymerase sigma factors"/>
    <property type="match status" value="1"/>
</dbReference>
<dbReference type="RefSeq" id="WP_301141566.1">
    <property type="nucleotide sequence ID" value="NZ_JAUHQA010000001.1"/>
</dbReference>
<keyword evidence="3" id="KW-1185">Reference proteome</keyword>
<evidence type="ECO:0000313" key="3">
    <source>
        <dbReference type="Proteomes" id="UP001172708"/>
    </source>
</evidence>